<dbReference type="GO" id="GO:0005509">
    <property type="term" value="F:calcium ion binding"/>
    <property type="evidence" value="ECO:0007669"/>
    <property type="project" value="TreeGrafter"/>
</dbReference>
<dbReference type="Pfam" id="PF08450">
    <property type="entry name" value="SGL"/>
    <property type="match status" value="1"/>
</dbReference>
<dbReference type="Proteomes" id="UP000224854">
    <property type="component" value="Unassembled WGS sequence"/>
</dbReference>
<feature type="active site" description="Proton donor/acceptor" evidence="2">
    <location>
        <position position="223"/>
    </location>
</feature>
<comment type="similarity">
    <text evidence="1">Belongs to the SMP-30/CGR1 family.</text>
</comment>
<dbReference type="InterPro" id="IPR013658">
    <property type="entry name" value="SGL"/>
</dbReference>
<reference evidence="5 6" key="1">
    <citation type="submission" date="2017-06" db="EMBL/GenBank/DDBJ databases">
        <title>Ant-infecting Ophiocordyceps genomes reveal a high diversity of potential behavioral manipulation genes and a possible major role for enterotoxins.</title>
        <authorList>
            <person name="De Bekker C."/>
            <person name="Evans H.C."/>
            <person name="Brachmann A."/>
            <person name="Hughes D.P."/>
        </authorList>
    </citation>
    <scope>NUCLEOTIDE SEQUENCE [LARGE SCALE GENOMIC DNA]</scope>
    <source>
        <strain evidence="5 6">1348a</strain>
    </source>
</reference>
<feature type="domain" description="SMP-30/Gluconolactonase/LRE-like region" evidence="4">
    <location>
        <begin position="24"/>
        <end position="278"/>
    </location>
</feature>
<name>A0A2C5YZL3_9HYPO</name>
<keyword evidence="6" id="KW-1185">Reference proteome</keyword>
<feature type="binding site" evidence="3">
    <location>
        <position position="170"/>
    </location>
    <ligand>
        <name>a divalent metal cation</name>
        <dbReference type="ChEBI" id="CHEBI:60240"/>
    </ligand>
</feature>
<sequence>MTMAHAAVAQWNVTQPWLEPHCALGEGPFYESQTHSIRFVDIKKRQLLTASLHDGPGSLHVLQVDASSPSVTADIQGVDPREQIAVGVKQGLGVLDRRSGHCRLLSRFAAGGEDNARLRSNDGAVDCNGRFWLGSMTDFSFGQVQPEGSLFRFSAMAAADVAVANVAIPNSVGWSPDGTIMYFADSRARQIRSWDYDAAASSAASALRNPQVLYQHNGPGEPDGFRVDVDGNIWTAVYGEGRVLKIDSGGRVAGVVTLPTRNITCVQFAGTELIITSAADDDAAADAPSRRYGGAVFRVDVGTTGLDLFKFRM</sequence>
<comment type="caution">
    <text evidence="5">The sequence shown here is derived from an EMBL/GenBank/DDBJ whole genome shotgun (WGS) entry which is preliminary data.</text>
</comment>
<keyword evidence="3" id="KW-0862">Zinc</keyword>
<feature type="binding site" evidence="3">
    <location>
        <position position="223"/>
    </location>
    <ligand>
        <name>a divalent metal cation</name>
        <dbReference type="ChEBI" id="CHEBI:60240"/>
    </ligand>
</feature>
<dbReference type="AlphaFoldDB" id="A0A2C5YZL3"/>
<dbReference type="SUPFAM" id="SSF63829">
    <property type="entry name" value="Calcium-dependent phosphotriesterase"/>
    <property type="match status" value="1"/>
</dbReference>
<protein>
    <recommendedName>
        <fullName evidence="4">SMP-30/Gluconolactonase/LRE-like region domain-containing protein</fullName>
    </recommendedName>
</protein>
<feature type="binding site" evidence="3">
    <location>
        <position position="119"/>
    </location>
    <ligand>
        <name>substrate</name>
    </ligand>
</feature>
<dbReference type="EMBL" id="NJEU01000580">
    <property type="protein sequence ID" value="PHH72484.1"/>
    <property type="molecule type" value="Genomic_DNA"/>
</dbReference>
<evidence type="ECO:0000256" key="3">
    <source>
        <dbReference type="PIRSR" id="PIRSR605511-2"/>
    </source>
</evidence>
<accession>A0A2C5YZL3</accession>
<dbReference type="Gene3D" id="2.120.10.30">
    <property type="entry name" value="TolB, C-terminal domain"/>
    <property type="match status" value="1"/>
</dbReference>
<keyword evidence="3" id="KW-0479">Metal-binding</keyword>
<evidence type="ECO:0000313" key="5">
    <source>
        <dbReference type="EMBL" id="PHH72484.1"/>
    </source>
</evidence>
<dbReference type="OrthoDB" id="423498at2759"/>
<dbReference type="InterPro" id="IPR005511">
    <property type="entry name" value="SMP-30"/>
</dbReference>
<evidence type="ECO:0000256" key="1">
    <source>
        <dbReference type="ARBA" id="ARBA00008853"/>
    </source>
</evidence>
<proteinExistence type="inferred from homology"/>
<dbReference type="InterPro" id="IPR011042">
    <property type="entry name" value="6-blade_b-propeller_TolB-like"/>
</dbReference>
<dbReference type="PANTHER" id="PTHR10907">
    <property type="entry name" value="REGUCALCIN"/>
    <property type="match status" value="1"/>
</dbReference>
<dbReference type="GO" id="GO:0004341">
    <property type="term" value="F:gluconolactonase activity"/>
    <property type="evidence" value="ECO:0007669"/>
    <property type="project" value="TreeGrafter"/>
</dbReference>
<dbReference type="PRINTS" id="PR01790">
    <property type="entry name" value="SMP30FAMILY"/>
</dbReference>
<evidence type="ECO:0000313" key="6">
    <source>
        <dbReference type="Proteomes" id="UP000224854"/>
    </source>
</evidence>
<organism evidence="5 6">
    <name type="scientific">Ophiocordyceps australis</name>
    <dbReference type="NCBI Taxonomy" id="1399860"/>
    <lineage>
        <taxon>Eukaryota</taxon>
        <taxon>Fungi</taxon>
        <taxon>Dikarya</taxon>
        <taxon>Ascomycota</taxon>
        <taxon>Pezizomycotina</taxon>
        <taxon>Sordariomycetes</taxon>
        <taxon>Hypocreomycetidae</taxon>
        <taxon>Hypocreales</taxon>
        <taxon>Ophiocordycipitaceae</taxon>
        <taxon>Ophiocordyceps</taxon>
    </lineage>
</organism>
<comment type="cofactor">
    <cofactor evidence="3">
        <name>Zn(2+)</name>
        <dbReference type="ChEBI" id="CHEBI:29105"/>
    </cofactor>
    <text evidence="3">Binds 1 divalent metal cation per subunit.</text>
</comment>
<feature type="binding site" evidence="3">
    <location>
        <position position="121"/>
    </location>
    <ligand>
        <name>substrate</name>
    </ligand>
</feature>
<feature type="binding site" evidence="3">
    <location>
        <position position="26"/>
    </location>
    <ligand>
        <name>a divalent metal cation</name>
        <dbReference type="ChEBI" id="CHEBI:60240"/>
    </ligand>
</feature>
<evidence type="ECO:0000259" key="4">
    <source>
        <dbReference type="Pfam" id="PF08450"/>
    </source>
</evidence>
<dbReference type="PANTHER" id="PTHR10907:SF47">
    <property type="entry name" value="REGUCALCIN"/>
    <property type="match status" value="1"/>
</dbReference>
<evidence type="ECO:0000256" key="2">
    <source>
        <dbReference type="PIRSR" id="PIRSR605511-1"/>
    </source>
</evidence>
<gene>
    <name evidence="5" type="ORF">CDD82_5958</name>
</gene>